<keyword evidence="3 5" id="KW-0378">Hydrolase</keyword>
<organism evidence="6 7">
    <name type="scientific">Nitratidesulfovibrio vulgaris (strain DP4)</name>
    <name type="common">Desulfovibrio vulgaris</name>
    <dbReference type="NCBI Taxonomy" id="391774"/>
    <lineage>
        <taxon>Bacteria</taxon>
        <taxon>Pseudomonadati</taxon>
        <taxon>Thermodesulfobacteriota</taxon>
        <taxon>Desulfovibrionia</taxon>
        <taxon>Desulfovibrionales</taxon>
        <taxon>Desulfovibrionaceae</taxon>
        <taxon>Nitratidesulfovibrio</taxon>
    </lineage>
</organism>
<reference evidence="7" key="1">
    <citation type="journal article" date="2009" name="Environ. Microbiol.">
        <title>Contribution of mobile genetic elements to Desulfovibrio vulgaris genome plasticity.</title>
        <authorList>
            <person name="Walker C.B."/>
            <person name="Stolyar S."/>
            <person name="Chivian D."/>
            <person name="Pinel N."/>
            <person name="Gabster J.A."/>
            <person name="Dehal P.S."/>
            <person name="He Z."/>
            <person name="Yang Z.K."/>
            <person name="Yen H.C."/>
            <person name="Zhou J."/>
            <person name="Wall J.D."/>
            <person name="Hazen T.C."/>
            <person name="Arkin A.P."/>
            <person name="Stahl D.A."/>
        </authorList>
    </citation>
    <scope>NUCLEOTIDE SEQUENCE [LARGE SCALE GENOMIC DNA]</scope>
    <source>
        <strain evidence="7">DP4</strain>
    </source>
</reference>
<dbReference type="InterPro" id="IPR023696">
    <property type="entry name" value="Ureohydrolase_dom_sf"/>
</dbReference>
<evidence type="ECO:0000313" key="7">
    <source>
        <dbReference type="Proteomes" id="UP000009173"/>
    </source>
</evidence>
<feature type="binding site" evidence="4">
    <location>
        <position position="217"/>
    </location>
    <ligand>
        <name>Mn(2+)</name>
        <dbReference type="ChEBI" id="CHEBI:29035"/>
        <label>1</label>
    </ligand>
</feature>
<proteinExistence type="inferred from homology"/>
<evidence type="ECO:0000256" key="1">
    <source>
        <dbReference type="ARBA" id="ARBA00009227"/>
    </source>
</evidence>
<comment type="cofactor">
    <cofactor evidence="4">
        <name>Mn(2+)</name>
        <dbReference type="ChEBI" id="CHEBI:29035"/>
    </cofactor>
    <text evidence="4">Binds 2 manganese ions per subunit.</text>
</comment>
<evidence type="ECO:0000256" key="4">
    <source>
        <dbReference type="PIRSR" id="PIRSR036979-1"/>
    </source>
</evidence>
<dbReference type="GO" id="GO:0008783">
    <property type="term" value="F:agmatinase activity"/>
    <property type="evidence" value="ECO:0007669"/>
    <property type="project" value="UniProtKB-EC"/>
</dbReference>
<keyword evidence="2 4" id="KW-0479">Metal-binding</keyword>
<dbReference type="PANTHER" id="PTHR11358">
    <property type="entry name" value="ARGINASE/AGMATINASE"/>
    <property type="match status" value="1"/>
</dbReference>
<evidence type="ECO:0000256" key="3">
    <source>
        <dbReference type="ARBA" id="ARBA00022801"/>
    </source>
</evidence>
<dbReference type="AlphaFoldDB" id="A0A0H3AAV3"/>
<feature type="binding site" evidence="4">
    <location>
        <position position="109"/>
    </location>
    <ligand>
        <name>Mn(2+)</name>
        <dbReference type="ChEBI" id="CHEBI:29035"/>
        <label>1</label>
    </ligand>
</feature>
<dbReference type="KEGG" id="dvl:Dvul_2513"/>
<dbReference type="Gene3D" id="3.40.800.10">
    <property type="entry name" value="Ureohydrolase domain"/>
    <property type="match status" value="1"/>
</dbReference>
<evidence type="ECO:0000313" key="6">
    <source>
        <dbReference type="EMBL" id="ABM29529.1"/>
    </source>
</evidence>
<dbReference type="GO" id="GO:0046872">
    <property type="term" value="F:metal ion binding"/>
    <property type="evidence" value="ECO:0007669"/>
    <property type="project" value="UniProtKB-KW"/>
</dbReference>
<sequence length="290" mass="31055">MTDSPHKRFLASELDDIAPEEARFHVIPAPFEASVSYGGGTAAGPDAILDASDQLELWDGLSIPAAQGVHTHPPVDCTGDAEAVLDRISRATRSVLDAGGTPVLLGGEHTVTYGALAALRERFGRFGVVQFDAHADLRDSYEGSRWSHASVMRRAVSDLGLPLVQYGVRALCTEEVAFRREAGVTHWDAAQLARSGVPARPLPDGFPESVYVTFDVDGLDPSIMPATGTPVPGGLGWYDALRLVERSVSGRRVLGFDVVELAPIAGWHAADFAAARLVYDIMGIIQRMAR</sequence>
<gene>
    <name evidence="6" type="ordered locus">Dvul_2513</name>
</gene>
<feature type="binding site" evidence="4">
    <location>
        <position position="134"/>
    </location>
    <ligand>
        <name>Mn(2+)</name>
        <dbReference type="ChEBI" id="CHEBI:29035"/>
        <label>1</label>
    </ligand>
</feature>
<protein>
    <submittedName>
        <fullName evidence="6">Agmatinase</fullName>
        <ecNumber evidence="6">3.5.3.11</ecNumber>
    </submittedName>
</protein>
<dbReference type="CDD" id="cd11593">
    <property type="entry name" value="Agmatinase-like_2"/>
    <property type="match status" value="1"/>
</dbReference>
<dbReference type="HOGENOM" id="CLU_039478_0_2_7"/>
<dbReference type="Proteomes" id="UP000009173">
    <property type="component" value="Chromosome"/>
</dbReference>
<dbReference type="NCBIfam" id="TIGR01230">
    <property type="entry name" value="agmatinase"/>
    <property type="match status" value="1"/>
</dbReference>
<dbReference type="EMBL" id="CP000527">
    <property type="protein sequence ID" value="ABM29529.1"/>
    <property type="molecule type" value="Genomic_DNA"/>
</dbReference>
<comment type="similarity">
    <text evidence="1">Belongs to the arginase family. Agmatinase subfamily.</text>
</comment>
<evidence type="ECO:0000256" key="5">
    <source>
        <dbReference type="RuleBase" id="RU003684"/>
    </source>
</evidence>
<name>A0A0H3AAV3_NITV4</name>
<dbReference type="InterPro" id="IPR006035">
    <property type="entry name" value="Ureohydrolase"/>
</dbReference>
<dbReference type="RefSeq" id="WP_011792902.1">
    <property type="nucleotide sequence ID" value="NC_008751.1"/>
</dbReference>
<feature type="binding site" evidence="4">
    <location>
        <position position="132"/>
    </location>
    <ligand>
        <name>Mn(2+)</name>
        <dbReference type="ChEBI" id="CHEBI:29035"/>
        <label>1</label>
    </ligand>
</feature>
<feature type="binding site" evidence="4">
    <location>
        <position position="136"/>
    </location>
    <ligand>
        <name>Mn(2+)</name>
        <dbReference type="ChEBI" id="CHEBI:29035"/>
        <label>1</label>
    </ligand>
</feature>
<feature type="binding site" evidence="4">
    <location>
        <position position="215"/>
    </location>
    <ligand>
        <name>Mn(2+)</name>
        <dbReference type="ChEBI" id="CHEBI:29035"/>
        <label>1</label>
    </ligand>
</feature>
<accession>A0A0H3AAV3</accession>
<dbReference type="InterPro" id="IPR005925">
    <property type="entry name" value="Agmatinase-rel"/>
</dbReference>
<dbReference type="PANTHER" id="PTHR11358:SF26">
    <property type="entry name" value="GUANIDINO ACID HYDROLASE, MITOCHONDRIAL"/>
    <property type="match status" value="1"/>
</dbReference>
<dbReference type="PIRSF" id="PIRSF036979">
    <property type="entry name" value="Arginase"/>
    <property type="match status" value="1"/>
</dbReference>
<dbReference type="PROSITE" id="PS51409">
    <property type="entry name" value="ARGINASE_2"/>
    <property type="match status" value="1"/>
</dbReference>
<evidence type="ECO:0000256" key="2">
    <source>
        <dbReference type="ARBA" id="ARBA00022723"/>
    </source>
</evidence>
<keyword evidence="4" id="KW-0464">Manganese</keyword>
<dbReference type="InterPro" id="IPR020855">
    <property type="entry name" value="Ureohydrolase_Mn_BS"/>
</dbReference>
<dbReference type="PROSITE" id="PS01053">
    <property type="entry name" value="ARGINASE_1"/>
    <property type="match status" value="1"/>
</dbReference>
<dbReference type="GO" id="GO:0033389">
    <property type="term" value="P:putrescine biosynthetic process from arginine, via agmatine"/>
    <property type="evidence" value="ECO:0007669"/>
    <property type="project" value="TreeGrafter"/>
</dbReference>
<dbReference type="Pfam" id="PF00491">
    <property type="entry name" value="Arginase"/>
    <property type="match status" value="1"/>
</dbReference>
<dbReference type="SUPFAM" id="SSF52768">
    <property type="entry name" value="Arginase/deacetylase"/>
    <property type="match status" value="1"/>
</dbReference>
<dbReference type="EC" id="3.5.3.11" evidence="6"/>